<feature type="compositionally biased region" description="Acidic residues" evidence="1">
    <location>
        <begin position="160"/>
        <end position="172"/>
    </location>
</feature>
<gene>
    <name evidence="2" type="ORF">GCM10009550_65500</name>
</gene>
<protein>
    <recommendedName>
        <fullName evidence="4">DUF4913 domain-containing protein</fullName>
    </recommendedName>
</protein>
<evidence type="ECO:0000313" key="2">
    <source>
        <dbReference type="EMBL" id="GAA0965401.1"/>
    </source>
</evidence>
<dbReference type="RefSeq" id="WP_344245463.1">
    <property type="nucleotide sequence ID" value="NZ_BAAAHH010000038.1"/>
</dbReference>
<name>A0ABN1RWD5_9ACTN</name>
<accession>A0ABN1RWD5</accession>
<feature type="region of interest" description="Disordered" evidence="1">
    <location>
        <begin position="151"/>
        <end position="172"/>
    </location>
</feature>
<comment type="caution">
    <text evidence="2">The sequence shown here is derived from an EMBL/GenBank/DDBJ whole genome shotgun (WGS) entry which is preliminary data.</text>
</comment>
<reference evidence="2 3" key="1">
    <citation type="journal article" date="2019" name="Int. J. Syst. Evol. Microbiol.">
        <title>The Global Catalogue of Microorganisms (GCM) 10K type strain sequencing project: providing services to taxonomists for standard genome sequencing and annotation.</title>
        <authorList>
            <consortium name="The Broad Institute Genomics Platform"/>
            <consortium name="The Broad Institute Genome Sequencing Center for Infectious Disease"/>
            <person name="Wu L."/>
            <person name="Ma J."/>
        </authorList>
    </citation>
    <scope>NUCLEOTIDE SEQUENCE [LARGE SCALE GENOMIC DNA]</scope>
    <source>
        <strain evidence="2 3">JCM 10696</strain>
    </source>
</reference>
<dbReference type="InterPro" id="IPR032584">
    <property type="entry name" value="DUF4913"/>
</dbReference>
<dbReference type="EMBL" id="BAAAHH010000038">
    <property type="protein sequence ID" value="GAA0965401.1"/>
    <property type="molecule type" value="Genomic_DNA"/>
</dbReference>
<keyword evidence="3" id="KW-1185">Reference proteome</keyword>
<organism evidence="2 3">
    <name type="scientific">Actinocorallia libanotica</name>
    <dbReference type="NCBI Taxonomy" id="46162"/>
    <lineage>
        <taxon>Bacteria</taxon>
        <taxon>Bacillati</taxon>
        <taxon>Actinomycetota</taxon>
        <taxon>Actinomycetes</taxon>
        <taxon>Streptosporangiales</taxon>
        <taxon>Thermomonosporaceae</taxon>
        <taxon>Actinocorallia</taxon>
    </lineage>
</organism>
<sequence length="172" mass="19839">MQSDPLASDLSPAAEGLETRYEDLTDWVTRQFNPIYRRSLGGEYRWCAEWWRHAEAIVRLSALWYSWETMRLQGATGISLWFRDHLDHQLPILMGPRGPFYQCSETQHFEPHQARLTPPIEGWFDPEPPALPEEDVEEMSDLEVFTLFRQISDFPPPTGDEAEAGDDEAGDA</sequence>
<evidence type="ECO:0000313" key="3">
    <source>
        <dbReference type="Proteomes" id="UP001500665"/>
    </source>
</evidence>
<proteinExistence type="predicted"/>
<evidence type="ECO:0000256" key="1">
    <source>
        <dbReference type="SAM" id="MobiDB-lite"/>
    </source>
</evidence>
<evidence type="ECO:0008006" key="4">
    <source>
        <dbReference type="Google" id="ProtNLM"/>
    </source>
</evidence>
<dbReference type="Pfam" id="PF16259">
    <property type="entry name" value="DUF4913"/>
    <property type="match status" value="1"/>
</dbReference>
<dbReference type="Proteomes" id="UP001500665">
    <property type="component" value="Unassembled WGS sequence"/>
</dbReference>